<sequence>MLASWYDDQGPAADVLHVGELPDPVPGPGEVRVRVTVSGVNPGDTKKRRGWLGSSMPFPQVIPHSDAAGVIDAVGPQVDAHRVGQRVWVYGAQSYRPFGTAAQYTVVPDHQAAPLPDHLSDELGASLGIPGITAHRTVFADGPVDGQLVLVHGVLGGVGSLAAQLVHWAGATVIATVRRTADLNRVDPAVVSHAVALDTGDPAAAIRSYAPRGVDRIIEVALSDNADLDNAVAANNAVIAAYATRTDRTEIPFWPLLFNNVTLRLLGSDDFPAEAKRQAARDLTSAAAVGALTVAVGDRHPLDDIAKAHDHVDASGGHGRILLTIPQ</sequence>
<protein>
    <submittedName>
        <fullName evidence="3">NADPH:quinone reductase</fullName>
    </submittedName>
</protein>
<reference evidence="3" key="1">
    <citation type="submission" date="2022-10" db="EMBL/GenBank/DDBJ databases">
        <title>The complete genomes of actinobacterial strains from the NBC collection.</title>
        <authorList>
            <person name="Joergensen T.S."/>
            <person name="Alvarez Arevalo M."/>
            <person name="Sterndorff E.B."/>
            <person name="Faurdal D."/>
            <person name="Vuksanovic O."/>
            <person name="Mourched A.-S."/>
            <person name="Charusanti P."/>
            <person name="Shaw S."/>
            <person name="Blin K."/>
            <person name="Weber T."/>
        </authorList>
    </citation>
    <scope>NUCLEOTIDE SEQUENCE</scope>
    <source>
        <strain evidence="3">NBC_01393</strain>
    </source>
</reference>
<dbReference type="InterPro" id="IPR020843">
    <property type="entry name" value="ER"/>
</dbReference>
<dbReference type="SUPFAM" id="SSF50129">
    <property type="entry name" value="GroES-like"/>
    <property type="match status" value="1"/>
</dbReference>
<dbReference type="EMBL" id="CP109546">
    <property type="protein sequence ID" value="WTZ06713.1"/>
    <property type="molecule type" value="Genomic_DNA"/>
</dbReference>
<name>A0AAU3HR81_9ACTN</name>
<dbReference type="PANTHER" id="PTHR44154:SF1">
    <property type="entry name" value="QUINONE OXIDOREDUCTASE"/>
    <property type="match status" value="1"/>
</dbReference>
<evidence type="ECO:0000256" key="1">
    <source>
        <dbReference type="ARBA" id="ARBA00022857"/>
    </source>
</evidence>
<dbReference type="SMART" id="SM00829">
    <property type="entry name" value="PKS_ER"/>
    <property type="match status" value="1"/>
</dbReference>
<dbReference type="AlphaFoldDB" id="A0AAU3HR81"/>
<proteinExistence type="predicted"/>
<dbReference type="PANTHER" id="PTHR44154">
    <property type="entry name" value="QUINONE OXIDOREDUCTASE"/>
    <property type="match status" value="1"/>
</dbReference>
<organism evidence="3">
    <name type="scientific">Streptomyces sp. NBC_01393</name>
    <dbReference type="NCBI Taxonomy" id="2903851"/>
    <lineage>
        <taxon>Bacteria</taxon>
        <taxon>Bacillati</taxon>
        <taxon>Actinomycetota</taxon>
        <taxon>Actinomycetes</taxon>
        <taxon>Kitasatosporales</taxon>
        <taxon>Streptomycetaceae</taxon>
        <taxon>Streptomyces</taxon>
    </lineage>
</organism>
<dbReference type="Gene3D" id="3.90.180.10">
    <property type="entry name" value="Medium-chain alcohol dehydrogenases, catalytic domain"/>
    <property type="match status" value="1"/>
</dbReference>
<dbReference type="Gene3D" id="3.40.50.720">
    <property type="entry name" value="NAD(P)-binding Rossmann-like Domain"/>
    <property type="match status" value="1"/>
</dbReference>
<dbReference type="InterPro" id="IPR036291">
    <property type="entry name" value="NAD(P)-bd_dom_sf"/>
</dbReference>
<evidence type="ECO:0000259" key="2">
    <source>
        <dbReference type="SMART" id="SM00829"/>
    </source>
</evidence>
<dbReference type="Pfam" id="PF08240">
    <property type="entry name" value="ADH_N"/>
    <property type="match status" value="1"/>
</dbReference>
<feature type="domain" description="Enoyl reductase (ER)" evidence="2">
    <location>
        <begin position="12"/>
        <end position="323"/>
    </location>
</feature>
<dbReference type="InterPro" id="IPR051603">
    <property type="entry name" value="Zinc-ADH_QOR/CCCR"/>
</dbReference>
<dbReference type="CDD" id="cd08253">
    <property type="entry name" value="zeta_crystallin"/>
    <property type="match status" value="1"/>
</dbReference>
<dbReference type="SUPFAM" id="SSF51735">
    <property type="entry name" value="NAD(P)-binding Rossmann-fold domains"/>
    <property type="match status" value="1"/>
</dbReference>
<dbReference type="InterPro" id="IPR011032">
    <property type="entry name" value="GroES-like_sf"/>
</dbReference>
<evidence type="ECO:0000313" key="3">
    <source>
        <dbReference type="EMBL" id="WTZ06713.1"/>
    </source>
</evidence>
<gene>
    <name evidence="3" type="ORF">OG699_00870</name>
</gene>
<dbReference type="GO" id="GO:0016491">
    <property type="term" value="F:oxidoreductase activity"/>
    <property type="evidence" value="ECO:0007669"/>
    <property type="project" value="InterPro"/>
</dbReference>
<dbReference type="InterPro" id="IPR013154">
    <property type="entry name" value="ADH-like_N"/>
</dbReference>
<keyword evidence="1" id="KW-0521">NADP</keyword>
<accession>A0AAU3HR81</accession>